<dbReference type="GO" id="GO:0097120">
    <property type="term" value="P:receptor localization to synapse"/>
    <property type="evidence" value="ECO:0007669"/>
    <property type="project" value="TreeGrafter"/>
</dbReference>
<sequence length="1641" mass="178693">MRPLRAQLDIGNHLLLNCSIIHSTSSQLQTKMPSFMCMPFLACNRQVDSLDRRQCNLQSIPGDIERYARSLEELLLDMNHIHDLPKSLFRLQKLQRLGLSDNDIHRLPSEVAALQNLMELNLSRNDISDLPEDLKICHNLQVLDISSNPIARLPDSITLCTSLTQLALNDISLTKLPHDLGRLAALKTLEARENHLRALPPSVAELSQLQRLDLGQNELDELPAEVGALRALVELYVDENSLERLPDAMLRCTRLEQLDASSNKLFQLPDELGELVALVDITVSHNCLRELPSSLGRLKQLMILKADDNTIDILTPAIGGCTGLTELYLQQNLIAELPSSIGNLKALQTLNLDRCQLRRLPALLGECASLTVLSVRDNQLHELPMEVGKLARLRVMDVCNNRLAHLPYTINVLQDLQALWLSENQSQALLRLQQDIDPRSGIKVLTCYLLPQRDASVAAASNDGVPSGTNLVANQQSKAAFVGGPKVHFGGDGEEGANDGTTAAEDGAEMGATFEFKRKNTPHPKNTTSGQGTKLKQYQQQQHKHKGDKVDGHVAPRVEEHPPSIVLSGKKVSHDHSSSLLAPAEQQPSTSGSTADQLRSALKYSSRAIQQQQQQHQTEAAHPPPTAQQRYPPSGSTSQPKTVLFTGAKPAPQTNQAECKLKRVNTPHYKSTRGTTGDGSSGSGSTRTSAPAVTAAQNQFQPAGGISSRRQLPQASSSLPAAAATVAQDGMHVQMEHHQRMQQHHNPSNNNNTDAVKVQLLAATALNAVERMRVNVRRAGADGDGGGGGGLGLSIAGGIESTPFVEDDPGLFISKLAPGGAAERAGICVGDKVLDINGTPMVGQRHHVAVQCIQQSSDVVELLLERRRTTTEHPPFSSSSSAFTAPAPPLAVSSASSSSLHQTVRFSPPAPQHHRPQLGLSSSASANIASHHASASSTTTSPSMTTTTIHHPNTLFPSALTTPAVLQQQQLPSVSEHPFGDPQLDDIVEEVELVRDSRNSLGLSIVGGIDHCSHPFGTPALPGVFISRIAPNSSAHVTRRLRVGDRILKVCSRDISGARHNDAVEALKNTGRTLSITVRHERQPTGLRVVVVPRRDTQPLGLSICGGIGSAPMNPQDRTDEGIFIERVEHDGPAEQCVGNGKPLTVGTRILEVNDESLLGCAKEEAAHIFRTTQPGPRPHRPYRLGRPPQCCCHPETFVQSRNSSCLLRQMPMLTQHIHLLQITTVTKPATTHSSAIDNEKMEQQQHQKKNNKKEQIGNEYQNLSAGHNGRYAVGLIPKNDAKTLVGREMSASVALLDIGTMEEQQQKKQMEVTTFSSEPYHNNQQLNKNNNSICEQQQKKVAAPPPPVAPKPKTNFKSFAVTGGSKQQQHNVHGEGTDEKSNGTAPEASADFSSRLRLFQHEPSQNQTSSATLLPWAAPSMKLKRPLLSSDDLAKLAEDDRMRTKAALQPPVENGRRAGSDDTGEEPSQQIGMMLSPMSPFVDGGAFEHILNDSPVPFVPSSIGSIRTKKAENRFLQTNAALVLSSSPSPTISQVVLEQQRRQEWRQARMASLEADNRQQDPPPPPPVGSNSSKSPALNDNHRTRTNSMERTTRPDANFSILFRKAFLYTSLSSILLHFQYLLNTRFCAKFSPFYINQKS</sequence>
<protein>
    <submittedName>
        <fullName evidence="6">PDZ domain-containing protein</fullName>
    </submittedName>
</protein>
<feature type="compositionally biased region" description="Polar residues" evidence="3">
    <location>
        <begin position="586"/>
        <end position="597"/>
    </location>
</feature>
<dbReference type="PANTHER" id="PTHR23119:SF44">
    <property type="entry name" value="PROTEIN LAP4"/>
    <property type="match status" value="1"/>
</dbReference>
<feature type="domain" description="PDZ" evidence="4">
    <location>
        <begin position="990"/>
        <end position="1082"/>
    </location>
</feature>
<feature type="domain" description="PDZ" evidence="4">
    <location>
        <begin position="1089"/>
        <end position="1173"/>
    </location>
</feature>
<dbReference type="Proteomes" id="UP000887572">
    <property type="component" value="Unplaced"/>
</dbReference>
<dbReference type="SUPFAM" id="SSF50156">
    <property type="entry name" value="PDZ domain-like"/>
    <property type="match status" value="3"/>
</dbReference>
<proteinExistence type="predicted"/>
<dbReference type="SMART" id="SM00228">
    <property type="entry name" value="PDZ"/>
    <property type="match status" value="3"/>
</dbReference>
<evidence type="ECO:0000313" key="5">
    <source>
        <dbReference type="Proteomes" id="UP000887572"/>
    </source>
</evidence>
<dbReference type="Pfam" id="PF00595">
    <property type="entry name" value="PDZ"/>
    <property type="match status" value="3"/>
</dbReference>
<feature type="compositionally biased region" description="Basic and acidic residues" evidence="3">
    <location>
        <begin position="1373"/>
        <end position="1382"/>
    </location>
</feature>
<accession>A0A914HTA4</accession>
<evidence type="ECO:0000256" key="2">
    <source>
        <dbReference type="ARBA" id="ARBA00022737"/>
    </source>
</evidence>
<feature type="compositionally biased region" description="Low complexity" evidence="3">
    <location>
        <begin position="711"/>
        <end position="724"/>
    </location>
</feature>
<dbReference type="Gene3D" id="3.80.10.10">
    <property type="entry name" value="Ribonuclease Inhibitor"/>
    <property type="match status" value="2"/>
</dbReference>
<dbReference type="GO" id="GO:0045197">
    <property type="term" value="P:establishment or maintenance of epithelial cell apical/basal polarity"/>
    <property type="evidence" value="ECO:0007669"/>
    <property type="project" value="TreeGrafter"/>
</dbReference>
<feature type="compositionally biased region" description="Polar residues" evidence="3">
    <location>
        <begin position="1570"/>
        <end position="1579"/>
    </location>
</feature>
<keyword evidence="1" id="KW-0433">Leucine-rich repeat</keyword>
<dbReference type="InterPro" id="IPR050614">
    <property type="entry name" value="Synaptic_Scaffolding_LAP-MAGUK"/>
</dbReference>
<evidence type="ECO:0000256" key="1">
    <source>
        <dbReference type="ARBA" id="ARBA00022614"/>
    </source>
</evidence>
<feature type="domain" description="PDZ" evidence="4">
    <location>
        <begin position="773"/>
        <end position="868"/>
    </location>
</feature>
<evidence type="ECO:0000259" key="4">
    <source>
        <dbReference type="PROSITE" id="PS50106"/>
    </source>
</evidence>
<dbReference type="SUPFAM" id="SSF52058">
    <property type="entry name" value="L domain-like"/>
    <property type="match status" value="1"/>
</dbReference>
<dbReference type="Gene3D" id="2.30.42.10">
    <property type="match status" value="3"/>
</dbReference>
<feature type="region of interest" description="Disordered" evidence="3">
    <location>
        <begin position="484"/>
        <end position="724"/>
    </location>
</feature>
<dbReference type="GO" id="GO:0005912">
    <property type="term" value="C:adherens junction"/>
    <property type="evidence" value="ECO:0007669"/>
    <property type="project" value="TreeGrafter"/>
</dbReference>
<keyword evidence="2" id="KW-0677">Repeat</keyword>
<dbReference type="GO" id="GO:0016323">
    <property type="term" value="C:basolateral plasma membrane"/>
    <property type="evidence" value="ECO:0007669"/>
    <property type="project" value="TreeGrafter"/>
</dbReference>
<keyword evidence="5" id="KW-1185">Reference proteome</keyword>
<evidence type="ECO:0000313" key="6">
    <source>
        <dbReference type="WBParaSite" id="Gr19_v10_g3565.t4"/>
    </source>
</evidence>
<feature type="compositionally biased region" description="Low complexity" evidence="3">
    <location>
        <begin position="921"/>
        <end position="951"/>
    </location>
</feature>
<dbReference type="InterPro" id="IPR055414">
    <property type="entry name" value="LRR_R13L4/SHOC2-like"/>
</dbReference>
<evidence type="ECO:0000256" key="3">
    <source>
        <dbReference type="SAM" id="MobiDB-lite"/>
    </source>
</evidence>
<dbReference type="InterPro" id="IPR032675">
    <property type="entry name" value="LRR_dom_sf"/>
</dbReference>
<dbReference type="PROSITE" id="PS51450">
    <property type="entry name" value="LRR"/>
    <property type="match status" value="2"/>
</dbReference>
<name>A0A914HTA4_GLORO</name>
<dbReference type="InterPro" id="IPR003591">
    <property type="entry name" value="Leu-rich_rpt_typical-subtyp"/>
</dbReference>
<organism evidence="5 6">
    <name type="scientific">Globodera rostochiensis</name>
    <name type="common">Golden nematode worm</name>
    <name type="synonym">Heterodera rostochiensis</name>
    <dbReference type="NCBI Taxonomy" id="31243"/>
    <lineage>
        <taxon>Eukaryota</taxon>
        <taxon>Metazoa</taxon>
        <taxon>Ecdysozoa</taxon>
        <taxon>Nematoda</taxon>
        <taxon>Chromadorea</taxon>
        <taxon>Rhabditida</taxon>
        <taxon>Tylenchina</taxon>
        <taxon>Tylenchomorpha</taxon>
        <taxon>Tylenchoidea</taxon>
        <taxon>Heteroderidae</taxon>
        <taxon>Heteroderinae</taxon>
        <taxon>Globodera</taxon>
    </lineage>
</organism>
<dbReference type="GO" id="GO:0098609">
    <property type="term" value="P:cell-cell adhesion"/>
    <property type="evidence" value="ECO:0007669"/>
    <property type="project" value="TreeGrafter"/>
</dbReference>
<dbReference type="PANTHER" id="PTHR23119">
    <property type="entry name" value="DISCS LARGE"/>
    <property type="match status" value="1"/>
</dbReference>
<reference evidence="6" key="1">
    <citation type="submission" date="2022-11" db="UniProtKB">
        <authorList>
            <consortium name="WormBaseParasite"/>
        </authorList>
    </citation>
    <scope>IDENTIFICATION</scope>
</reference>
<feature type="region of interest" description="Disordered" evidence="3">
    <location>
        <begin position="1337"/>
        <end position="1391"/>
    </location>
</feature>
<dbReference type="Pfam" id="PF13855">
    <property type="entry name" value="LRR_8"/>
    <property type="match status" value="1"/>
</dbReference>
<dbReference type="InterPro" id="IPR001478">
    <property type="entry name" value="PDZ"/>
</dbReference>
<dbReference type="GO" id="GO:0019901">
    <property type="term" value="F:protein kinase binding"/>
    <property type="evidence" value="ECO:0007669"/>
    <property type="project" value="TreeGrafter"/>
</dbReference>
<feature type="compositionally biased region" description="Basic and acidic residues" evidence="3">
    <location>
        <begin position="548"/>
        <end position="562"/>
    </location>
</feature>
<dbReference type="Pfam" id="PF23598">
    <property type="entry name" value="LRR_14"/>
    <property type="match status" value="1"/>
</dbReference>
<feature type="region of interest" description="Disordered" evidence="3">
    <location>
        <begin position="1443"/>
        <end position="1469"/>
    </location>
</feature>
<feature type="compositionally biased region" description="Low complexity" evidence="3">
    <location>
        <begin position="872"/>
        <end position="900"/>
    </location>
</feature>
<dbReference type="PROSITE" id="PS50106">
    <property type="entry name" value="PDZ"/>
    <property type="match status" value="3"/>
</dbReference>
<dbReference type="GO" id="GO:0043113">
    <property type="term" value="P:receptor clustering"/>
    <property type="evidence" value="ECO:0007669"/>
    <property type="project" value="TreeGrafter"/>
</dbReference>
<dbReference type="SMART" id="SM00369">
    <property type="entry name" value="LRR_TYP"/>
    <property type="match status" value="11"/>
</dbReference>
<dbReference type="InterPro" id="IPR036034">
    <property type="entry name" value="PDZ_sf"/>
</dbReference>
<feature type="compositionally biased region" description="Polar residues" evidence="3">
    <location>
        <begin position="627"/>
        <end position="641"/>
    </location>
</feature>
<dbReference type="WBParaSite" id="Gr19_v10_g3565.t4">
    <property type="protein sequence ID" value="Gr19_v10_g3565.t4"/>
    <property type="gene ID" value="Gr19_v10_g3565"/>
</dbReference>
<feature type="compositionally biased region" description="Low complexity" evidence="3">
    <location>
        <begin position="530"/>
        <end position="541"/>
    </location>
</feature>
<dbReference type="SMART" id="SM00364">
    <property type="entry name" value="LRR_BAC"/>
    <property type="match status" value="12"/>
</dbReference>
<feature type="region of interest" description="Disordered" evidence="3">
    <location>
        <begin position="1547"/>
        <end position="1593"/>
    </location>
</feature>
<dbReference type="InterPro" id="IPR001611">
    <property type="entry name" value="Leu-rich_rpt"/>
</dbReference>
<feature type="region of interest" description="Disordered" evidence="3">
    <location>
        <begin position="870"/>
        <end position="956"/>
    </location>
</feature>